<feature type="compositionally biased region" description="Basic and acidic residues" evidence="1">
    <location>
        <begin position="8"/>
        <end position="21"/>
    </location>
</feature>
<evidence type="ECO:0000313" key="4">
    <source>
        <dbReference type="Proteomes" id="UP000298663"/>
    </source>
</evidence>
<sequence>MDSTMSKSEVEKKRREETSKKVEEMKAILAKFYNDDRSKKEKVEVFEDILILFKQLLIQSGQNVDLPPLKLTEKPDNMARKPFLEKQLREKLNYYYDAFRTLIEKANNANCTNLDKLSTLEKTIACIRKLLQAPQVPQMMLQNVPRMIPAIPLPQPSPIAYIPFPFAVTMPLPPHPMLLQPFSPFPQPKSENRIWRPFNV</sequence>
<evidence type="ECO:0000256" key="1">
    <source>
        <dbReference type="SAM" id="MobiDB-lite"/>
    </source>
</evidence>
<protein>
    <recommendedName>
        <fullName evidence="2">BHLH domain-containing protein</fullName>
    </recommendedName>
</protein>
<dbReference type="EMBL" id="AZBU02000004">
    <property type="protein sequence ID" value="TKR79795.1"/>
    <property type="molecule type" value="Genomic_DNA"/>
</dbReference>
<reference evidence="3 4" key="2">
    <citation type="journal article" date="2019" name="G3 (Bethesda)">
        <title>Hybrid Assembly of the Genome of the Entomopathogenic Nematode Steinernema carpocapsae Identifies the X-Chromosome.</title>
        <authorList>
            <person name="Serra L."/>
            <person name="Macchietto M."/>
            <person name="Macias-Munoz A."/>
            <person name="McGill C.J."/>
            <person name="Rodriguez I.M."/>
            <person name="Rodriguez B."/>
            <person name="Murad R."/>
            <person name="Mortazavi A."/>
        </authorList>
    </citation>
    <scope>NUCLEOTIDE SEQUENCE [LARGE SCALE GENOMIC DNA]</scope>
    <source>
        <strain evidence="3 4">ALL</strain>
    </source>
</reference>
<evidence type="ECO:0000313" key="3">
    <source>
        <dbReference type="EMBL" id="TKR79795.1"/>
    </source>
</evidence>
<keyword evidence="4" id="KW-1185">Reference proteome</keyword>
<dbReference type="SMART" id="SM00353">
    <property type="entry name" value="HLH"/>
    <property type="match status" value="2"/>
</dbReference>
<dbReference type="Gene3D" id="4.10.280.10">
    <property type="entry name" value="Helix-loop-helix DNA-binding domain"/>
    <property type="match status" value="1"/>
</dbReference>
<dbReference type="InterPro" id="IPR011598">
    <property type="entry name" value="bHLH_dom"/>
</dbReference>
<reference evidence="3 4" key="1">
    <citation type="journal article" date="2015" name="Genome Biol.">
        <title>Comparative genomics of Steinernema reveals deeply conserved gene regulatory networks.</title>
        <authorList>
            <person name="Dillman A.R."/>
            <person name="Macchietto M."/>
            <person name="Porter C.F."/>
            <person name="Rogers A."/>
            <person name="Williams B."/>
            <person name="Antoshechkin I."/>
            <person name="Lee M.M."/>
            <person name="Goodwin Z."/>
            <person name="Lu X."/>
            <person name="Lewis E.E."/>
            <person name="Goodrich-Blair H."/>
            <person name="Stock S.P."/>
            <person name="Adams B.J."/>
            <person name="Sternberg P.W."/>
            <person name="Mortazavi A."/>
        </authorList>
    </citation>
    <scope>NUCLEOTIDE SEQUENCE [LARGE SCALE GENOMIC DNA]</scope>
    <source>
        <strain evidence="3 4">ALL</strain>
    </source>
</reference>
<feature type="region of interest" description="Disordered" evidence="1">
    <location>
        <begin position="1"/>
        <end position="21"/>
    </location>
</feature>
<organism evidence="3 4">
    <name type="scientific">Steinernema carpocapsae</name>
    <name type="common">Entomopathogenic nematode</name>
    <dbReference type="NCBI Taxonomy" id="34508"/>
    <lineage>
        <taxon>Eukaryota</taxon>
        <taxon>Metazoa</taxon>
        <taxon>Ecdysozoa</taxon>
        <taxon>Nematoda</taxon>
        <taxon>Chromadorea</taxon>
        <taxon>Rhabditida</taxon>
        <taxon>Tylenchina</taxon>
        <taxon>Panagrolaimomorpha</taxon>
        <taxon>Strongyloidoidea</taxon>
        <taxon>Steinernematidae</taxon>
        <taxon>Steinernema</taxon>
    </lineage>
</organism>
<dbReference type="AlphaFoldDB" id="A0A4V6A2J8"/>
<dbReference type="Proteomes" id="UP000298663">
    <property type="component" value="Unassembled WGS sequence"/>
</dbReference>
<dbReference type="SUPFAM" id="SSF47459">
    <property type="entry name" value="HLH, helix-loop-helix DNA-binding domain"/>
    <property type="match status" value="1"/>
</dbReference>
<proteinExistence type="predicted"/>
<evidence type="ECO:0000259" key="2">
    <source>
        <dbReference type="PROSITE" id="PS50888"/>
    </source>
</evidence>
<accession>A0A4V6A2J8</accession>
<dbReference type="PROSITE" id="PS50888">
    <property type="entry name" value="BHLH"/>
    <property type="match status" value="2"/>
</dbReference>
<name>A0A4V6A2J8_STECR</name>
<dbReference type="InterPro" id="IPR036638">
    <property type="entry name" value="HLH_DNA-bd_sf"/>
</dbReference>
<dbReference type="Pfam" id="PF00010">
    <property type="entry name" value="HLH"/>
    <property type="match status" value="1"/>
</dbReference>
<feature type="domain" description="BHLH" evidence="2">
    <location>
        <begin position="2"/>
        <end position="56"/>
    </location>
</feature>
<dbReference type="OrthoDB" id="10572281at2759"/>
<feature type="domain" description="BHLH" evidence="2">
    <location>
        <begin position="76"/>
        <end position="130"/>
    </location>
</feature>
<comment type="caution">
    <text evidence="3">The sequence shown here is derived from an EMBL/GenBank/DDBJ whole genome shotgun (WGS) entry which is preliminary data.</text>
</comment>
<gene>
    <name evidence="3" type="ORF">L596_013962</name>
</gene>
<dbReference type="GO" id="GO:0046983">
    <property type="term" value="F:protein dimerization activity"/>
    <property type="evidence" value="ECO:0007669"/>
    <property type="project" value="InterPro"/>
</dbReference>